<protein>
    <submittedName>
        <fullName evidence="1">Uncharacterized protein</fullName>
    </submittedName>
</protein>
<dbReference type="AlphaFoldDB" id="A0A9J6B6Q6"/>
<gene>
    <name evidence="1" type="ORF">H5410_003999</name>
</gene>
<dbReference type="Proteomes" id="UP000824120">
    <property type="component" value="Chromosome 1"/>
</dbReference>
<evidence type="ECO:0000313" key="2">
    <source>
        <dbReference type="Proteomes" id="UP000824120"/>
    </source>
</evidence>
<dbReference type="EMBL" id="JACXVP010000001">
    <property type="protein sequence ID" value="KAG5632282.1"/>
    <property type="molecule type" value="Genomic_DNA"/>
</dbReference>
<proteinExistence type="predicted"/>
<comment type="caution">
    <text evidence="1">The sequence shown here is derived from an EMBL/GenBank/DDBJ whole genome shotgun (WGS) entry which is preliminary data.</text>
</comment>
<sequence>MENDKIVPNQVIVEVEMIKGKLPLQFHYNELKHEVVDDS</sequence>
<accession>A0A9J6B6Q6</accession>
<evidence type="ECO:0000313" key="1">
    <source>
        <dbReference type="EMBL" id="KAG5632282.1"/>
    </source>
</evidence>
<keyword evidence="2" id="KW-1185">Reference proteome</keyword>
<reference evidence="1 2" key="1">
    <citation type="submission" date="2020-09" db="EMBL/GenBank/DDBJ databases">
        <title>De no assembly of potato wild relative species, Solanum commersonii.</title>
        <authorList>
            <person name="Cho K."/>
        </authorList>
    </citation>
    <scope>NUCLEOTIDE SEQUENCE [LARGE SCALE GENOMIC DNA]</scope>
    <source>
        <strain evidence="1">LZ3.2</strain>
        <tissue evidence="1">Leaf</tissue>
    </source>
</reference>
<name>A0A9J6B6Q6_SOLCO</name>
<organism evidence="1 2">
    <name type="scientific">Solanum commersonii</name>
    <name type="common">Commerson's wild potato</name>
    <name type="synonym">Commerson's nightshade</name>
    <dbReference type="NCBI Taxonomy" id="4109"/>
    <lineage>
        <taxon>Eukaryota</taxon>
        <taxon>Viridiplantae</taxon>
        <taxon>Streptophyta</taxon>
        <taxon>Embryophyta</taxon>
        <taxon>Tracheophyta</taxon>
        <taxon>Spermatophyta</taxon>
        <taxon>Magnoliopsida</taxon>
        <taxon>eudicotyledons</taxon>
        <taxon>Gunneridae</taxon>
        <taxon>Pentapetalae</taxon>
        <taxon>asterids</taxon>
        <taxon>lamiids</taxon>
        <taxon>Solanales</taxon>
        <taxon>Solanaceae</taxon>
        <taxon>Solanoideae</taxon>
        <taxon>Solaneae</taxon>
        <taxon>Solanum</taxon>
    </lineage>
</organism>